<accession>A0ABR4PUF8</accession>
<reference evidence="3 4" key="1">
    <citation type="submission" date="2024-06" db="EMBL/GenBank/DDBJ databases">
        <title>Complete genome of Phlyctema vagabunda strain 19-DSS-EL-015.</title>
        <authorList>
            <person name="Fiorenzani C."/>
        </authorList>
    </citation>
    <scope>NUCLEOTIDE SEQUENCE [LARGE SCALE GENOMIC DNA]</scope>
    <source>
        <strain evidence="3 4">19-DSS-EL-015</strain>
    </source>
</reference>
<dbReference type="EMBL" id="JBFCZG010000001">
    <property type="protein sequence ID" value="KAL3426990.1"/>
    <property type="molecule type" value="Genomic_DNA"/>
</dbReference>
<name>A0ABR4PUF8_9HELO</name>
<feature type="compositionally biased region" description="Basic and acidic residues" evidence="2">
    <location>
        <begin position="320"/>
        <end position="340"/>
    </location>
</feature>
<sequence>MITKYPAGGEIEVQIQKAPFDTEIPLFFDEYATLDQREEDDAKDFTRYIIPENTTYSIIITLKKGLHFGELNDVWVTLNAEAKYTSLYNKTFSKVCIDTKLEKDFKITIDKTSEDLIVNEVLRRKRKEVFVAQTRTFMTNIAEYGAKRKTADSLGNKLGTNQESFNKNGISHKLRLSGGHKVPFTPPDTHNHFFAETEKLLGVRFKFHTRNFLEKSGMVKTPIPLESYSWDLLKANERQACFQKLQDYEKNQALLHPDQQNEALSESGVPLNVTEKWWKCTSRQRQEIFKVLQEQRQLKIQNRPRLGDVPEILAQSVNNKEHAPYPARIKQEVEKEKAPEGDIVMTSDDSNDENVSENGEEDMPLLLLKKRKTQPGAQSSASKKGKRETDEEGAMPKIQKKQTNIQAAKDNELEIELVEEARAISKDAELKGLKREAEEEDEEYRYIKRLAEIAKNRRERNERMRLLKSRKGETTSGV</sequence>
<gene>
    <name evidence="3" type="ORF">PVAG01_00499</name>
</gene>
<comment type="caution">
    <text evidence="3">The sequence shown here is derived from an EMBL/GenBank/DDBJ whole genome shotgun (WGS) entry which is preliminary data.</text>
</comment>
<feature type="coiled-coil region" evidence="1">
    <location>
        <begin position="423"/>
        <end position="450"/>
    </location>
</feature>
<evidence type="ECO:0000256" key="2">
    <source>
        <dbReference type="SAM" id="MobiDB-lite"/>
    </source>
</evidence>
<protein>
    <submittedName>
        <fullName evidence="3">Uncharacterized protein</fullName>
    </submittedName>
</protein>
<feature type="compositionally biased region" description="Acidic residues" evidence="2">
    <location>
        <begin position="349"/>
        <end position="363"/>
    </location>
</feature>
<organism evidence="3 4">
    <name type="scientific">Phlyctema vagabunda</name>
    <dbReference type="NCBI Taxonomy" id="108571"/>
    <lineage>
        <taxon>Eukaryota</taxon>
        <taxon>Fungi</taxon>
        <taxon>Dikarya</taxon>
        <taxon>Ascomycota</taxon>
        <taxon>Pezizomycotina</taxon>
        <taxon>Leotiomycetes</taxon>
        <taxon>Helotiales</taxon>
        <taxon>Dermateaceae</taxon>
        <taxon>Phlyctema</taxon>
    </lineage>
</organism>
<evidence type="ECO:0000313" key="3">
    <source>
        <dbReference type="EMBL" id="KAL3426990.1"/>
    </source>
</evidence>
<proteinExistence type="predicted"/>
<evidence type="ECO:0000313" key="4">
    <source>
        <dbReference type="Proteomes" id="UP001629113"/>
    </source>
</evidence>
<keyword evidence="1" id="KW-0175">Coiled coil</keyword>
<dbReference type="Proteomes" id="UP001629113">
    <property type="component" value="Unassembled WGS sequence"/>
</dbReference>
<evidence type="ECO:0000256" key="1">
    <source>
        <dbReference type="SAM" id="Coils"/>
    </source>
</evidence>
<feature type="region of interest" description="Disordered" evidence="2">
    <location>
        <begin position="320"/>
        <end position="406"/>
    </location>
</feature>
<keyword evidence="4" id="KW-1185">Reference proteome</keyword>